<gene>
    <name evidence="1" type="ORF">A2571_00355</name>
</gene>
<proteinExistence type="predicted"/>
<organism evidence="1 2">
    <name type="scientific">Candidatus Vogelbacteria bacterium RIFOXYD1_FULL_44_32</name>
    <dbReference type="NCBI Taxonomy" id="1802438"/>
    <lineage>
        <taxon>Bacteria</taxon>
        <taxon>Candidatus Vogeliibacteriota</taxon>
    </lineage>
</organism>
<dbReference type="Proteomes" id="UP000177043">
    <property type="component" value="Unassembled WGS sequence"/>
</dbReference>
<name>A0A1G2QEH0_9BACT</name>
<sequence>MNEDSRASILVIGSENHPRADKAVSWGDFVYVPDFDVVICDTASLTRDLMEKISIENPNYFDDIRKMIIEAQEKRKLQVFSFCASPVIYSSPQGKTTFNYSWCPIIPMFEELPGNIVDHSKTENYLKFLTRIKKWDRLYKDCINNCYHFPPNSSLVFEPNFKALAVNKINKAIAFRFLWSVGDTSTRSTKIKGSPIFFLPVLGNTEDSIELLITELSVEKEPAPVWIEEIVLPGEASKKQGILDIQVEIDRKEVEKGLLISELSLICEYKKVLYLKGKPLEVSLSDCFKLLGINLLSPDVDNEEDRYYQEGKSRIIIEIRGKNKEGLNGTDLNQLIARIPDTPTSEPYLTQGIFIINHYKDAKPNERPKAFEDNLIKKARSCDICLVTAVDIFELVNAKMNGVSMEGLKECMFNTIGVFDVKEFLKLAIAPKQTDKSGVK</sequence>
<dbReference type="STRING" id="1802438.A2571_00355"/>
<comment type="caution">
    <text evidence="1">The sequence shown here is derived from an EMBL/GenBank/DDBJ whole genome shotgun (WGS) entry which is preliminary data.</text>
</comment>
<accession>A0A1G2QEH0</accession>
<reference evidence="1 2" key="1">
    <citation type="journal article" date="2016" name="Nat. Commun.">
        <title>Thousands of microbial genomes shed light on interconnected biogeochemical processes in an aquifer system.</title>
        <authorList>
            <person name="Anantharaman K."/>
            <person name="Brown C.T."/>
            <person name="Hug L.A."/>
            <person name="Sharon I."/>
            <person name="Castelle C.J."/>
            <person name="Probst A.J."/>
            <person name="Thomas B.C."/>
            <person name="Singh A."/>
            <person name="Wilkins M.J."/>
            <person name="Karaoz U."/>
            <person name="Brodie E.L."/>
            <person name="Williams K.H."/>
            <person name="Hubbard S.S."/>
            <person name="Banfield J.F."/>
        </authorList>
    </citation>
    <scope>NUCLEOTIDE SEQUENCE [LARGE SCALE GENOMIC DNA]</scope>
</reference>
<evidence type="ECO:0000313" key="2">
    <source>
        <dbReference type="Proteomes" id="UP000177043"/>
    </source>
</evidence>
<evidence type="ECO:0000313" key="1">
    <source>
        <dbReference type="EMBL" id="OHA58823.1"/>
    </source>
</evidence>
<protein>
    <submittedName>
        <fullName evidence="1">Uncharacterized protein</fullName>
    </submittedName>
</protein>
<dbReference type="EMBL" id="MHTJ01000002">
    <property type="protein sequence ID" value="OHA58823.1"/>
    <property type="molecule type" value="Genomic_DNA"/>
</dbReference>
<dbReference type="AlphaFoldDB" id="A0A1G2QEH0"/>